<gene>
    <name evidence="2" type="ORF">EXIGLDRAFT_832909</name>
</gene>
<proteinExistence type="predicted"/>
<evidence type="ECO:0000256" key="1">
    <source>
        <dbReference type="SAM" id="MobiDB-lite"/>
    </source>
</evidence>
<feature type="compositionally biased region" description="Low complexity" evidence="1">
    <location>
        <begin position="56"/>
        <end position="84"/>
    </location>
</feature>
<feature type="region of interest" description="Disordered" evidence="1">
    <location>
        <begin position="180"/>
        <end position="378"/>
    </location>
</feature>
<feature type="region of interest" description="Disordered" evidence="1">
    <location>
        <begin position="55"/>
        <end position="84"/>
    </location>
</feature>
<feature type="compositionally biased region" description="Polar residues" evidence="1">
    <location>
        <begin position="348"/>
        <end position="359"/>
    </location>
</feature>
<reference evidence="2 3" key="1">
    <citation type="journal article" date="2016" name="Mol. Biol. Evol.">
        <title>Comparative Genomics of Early-Diverging Mushroom-Forming Fungi Provides Insights into the Origins of Lignocellulose Decay Capabilities.</title>
        <authorList>
            <person name="Nagy L.G."/>
            <person name="Riley R."/>
            <person name="Tritt A."/>
            <person name="Adam C."/>
            <person name="Daum C."/>
            <person name="Floudas D."/>
            <person name="Sun H."/>
            <person name="Yadav J.S."/>
            <person name="Pangilinan J."/>
            <person name="Larsson K.H."/>
            <person name="Matsuura K."/>
            <person name="Barry K."/>
            <person name="Labutti K."/>
            <person name="Kuo R."/>
            <person name="Ohm R.A."/>
            <person name="Bhattacharya S.S."/>
            <person name="Shirouzu T."/>
            <person name="Yoshinaga Y."/>
            <person name="Martin F.M."/>
            <person name="Grigoriev I.V."/>
            <person name="Hibbett D.S."/>
        </authorList>
    </citation>
    <scope>NUCLEOTIDE SEQUENCE [LARGE SCALE GENOMIC DNA]</scope>
    <source>
        <strain evidence="2 3">HHB12029</strain>
    </source>
</reference>
<evidence type="ECO:0000313" key="3">
    <source>
        <dbReference type="Proteomes" id="UP000077266"/>
    </source>
</evidence>
<feature type="region of interest" description="Disordered" evidence="1">
    <location>
        <begin position="1"/>
        <end position="40"/>
    </location>
</feature>
<name>A0A165L4M0_EXIGL</name>
<feature type="compositionally biased region" description="Low complexity" evidence="1">
    <location>
        <begin position="204"/>
        <end position="271"/>
    </location>
</feature>
<sequence length="378" mass="39768">MASYARTSRPARFQRRPELNIQVPVSVPSAQPAAVQRSTPKRNWLSKLSSFVLRLRPGPRSAGSGSSASTATTPTTTASASSSAFSRSSTAVTATWTNTSARQRVWPSSAVSLQHPPYVHQQLAALHPQDRTRHASLGAQFAPQPQSQPVALYSFPPGPTALTPSPYMLGRAASASVATVAASRSQSERESRGRKRGATVSQMPAAASTSQAASTSAASAAPRPSTAHAPSNSHSYSLHSHSSSTGMRNYPYSYSSPSSSEPNSHSSTPPHSHGRNRGRDRDRSLPTRAPIPAHHRTPSLPRAPSSMSSISGHAGPGRQPPPPVSYMQSHGWVSPDSSPSTIRRDSFDSSPSAWATPESQPGRRLSGGTCVSSGTFGV</sequence>
<keyword evidence="3" id="KW-1185">Reference proteome</keyword>
<evidence type="ECO:0000313" key="2">
    <source>
        <dbReference type="EMBL" id="KZV97341.1"/>
    </source>
</evidence>
<dbReference type="EMBL" id="KV425931">
    <property type="protein sequence ID" value="KZV97341.1"/>
    <property type="molecule type" value="Genomic_DNA"/>
</dbReference>
<feature type="compositionally biased region" description="Polar residues" evidence="1">
    <location>
        <begin position="369"/>
        <end position="378"/>
    </location>
</feature>
<dbReference type="InParanoid" id="A0A165L4M0"/>
<protein>
    <submittedName>
        <fullName evidence="2">Uncharacterized protein</fullName>
    </submittedName>
</protein>
<dbReference type="Proteomes" id="UP000077266">
    <property type="component" value="Unassembled WGS sequence"/>
</dbReference>
<organism evidence="2 3">
    <name type="scientific">Exidia glandulosa HHB12029</name>
    <dbReference type="NCBI Taxonomy" id="1314781"/>
    <lineage>
        <taxon>Eukaryota</taxon>
        <taxon>Fungi</taxon>
        <taxon>Dikarya</taxon>
        <taxon>Basidiomycota</taxon>
        <taxon>Agaricomycotina</taxon>
        <taxon>Agaricomycetes</taxon>
        <taxon>Auriculariales</taxon>
        <taxon>Exidiaceae</taxon>
        <taxon>Exidia</taxon>
    </lineage>
</organism>
<dbReference type="OrthoDB" id="10638000at2759"/>
<dbReference type="AlphaFoldDB" id="A0A165L4M0"/>
<accession>A0A165L4M0</accession>